<dbReference type="RefSeq" id="WP_184282114.1">
    <property type="nucleotide sequence ID" value="NZ_BAAAPG010000001.1"/>
</dbReference>
<organism evidence="6 7">
    <name type="scientific">Microbacterium ginsengiterrae</name>
    <dbReference type="NCBI Taxonomy" id="546115"/>
    <lineage>
        <taxon>Bacteria</taxon>
        <taxon>Bacillati</taxon>
        <taxon>Actinomycetota</taxon>
        <taxon>Actinomycetes</taxon>
        <taxon>Micrococcales</taxon>
        <taxon>Microbacteriaceae</taxon>
        <taxon>Microbacterium</taxon>
    </lineage>
</organism>
<dbReference type="SUPFAM" id="SSF53850">
    <property type="entry name" value="Periplasmic binding protein-like II"/>
    <property type="match status" value="1"/>
</dbReference>
<evidence type="ECO:0000256" key="4">
    <source>
        <dbReference type="SAM" id="SignalP"/>
    </source>
</evidence>
<dbReference type="Pfam" id="PF09084">
    <property type="entry name" value="NMT1"/>
    <property type="match status" value="1"/>
</dbReference>
<evidence type="ECO:0000313" key="7">
    <source>
        <dbReference type="Proteomes" id="UP000517712"/>
    </source>
</evidence>
<feature type="signal peptide" evidence="4">
    <location>
        <begin position="1"/>
        <end position="33"/>
    </location>
</feature>
<dbReference type="AlphaFoldDB" id="A0A7W9FCK8"/>
<sequence length="333" mass="34378">MRTKMIRRSGAAMFAATAAAALVLTGCSGPSTAASTSDDALEGYTLKVADFPVMELAALYAGRDGDVFAAHDVTLEATQISGAGAAMIPAAVEGTIDIAPSNVLSVMVAQQNGQDVQCFALITRRPAEGRPLALLTPGDSAIKNAKDLEGAQVAVNALGGANDLIVRAWLDSEGVDPESVTLVPTEFPNMGQVLANRNVDAALTDEPFTTQAIADGASVLEERPYQAIAETPAFSCWAATSKTIEERGDALAAFVAAMNDANALANGDRDVVTATLVDTMGFAQEVAEEASVPQFDATISVEDLTVWADLAKKYGMLDADFDAASAVTPVSGD</sequence>
<comment type="subcellular location">
    <subcellularLocation>
        <location evidence="1">Periplasm</location>
    </subcellularLocation>
</comment>
<comment type="similarity">
    <text evidence="2">Belongs to the bacterial solute-binding protein SsuA/TauA family.</text>
</comment>
<evidence type="ECO:0000259" key="5">
    <source>
        <dbReference type="Pfam" id="PF09084"/>
    </source>
</evidence>
<dbReference type="InterPro" id="IPR015168">
    <property type="entry name" value="SsuA/THI5"/>
</dbReference>
<protein>
    <submittedName>
        <fullName evidence="6">NitT/TauT family transport system substrate-binding protein</fullName>
    </submittedName>
</protein>
<gene>
    <name evidence="6" type="ORF">HD600_001085</name>
</gene>
<feature type="domain" description="SsuA/THI5-like" evidence="5">
    <location>
        <begin position="57"/>
        <end position="263"/>
    </location>
</feature>
<evidence type="ECO:0000256" key="1">
    <source>
        <dbReference type="ARBA" id="ARBA00004418"/>
    </source>
</evidence>
<dbReference type="GO" id="GO:0042597">
    <property type="term" value="C:periplasmic space"/>
    <property type="evidence" value="ECO:0007669"/>
    <property type="project" value="UniProtKB-SubCell"/>
</dbReference>
<proteinExistence type="inferred from homology"/>
<evidence type="ECO:0000256" key="3">
    <source>
        <dbReference type="ARBA" id="ARBA00022729"/>
    </source>
</evidence>
<evidence type="ECO:0000256" key="2">
    <source>
        <dbReference type="ARBA" id="ARBA00010742"/>
    </source>
</evidence>
<dbReference type="Gene3D" id="3.40.190.10">
    <property type="entry name" value="Periplasmic binding protein-like II"/>
    <property type="match status" value="2"/>
</dbReference>
<reference evidence="6 7" key="1">
    <citation type="submission" date="2020-08" db="EMBL/GenBank/DDBJ databases">
        <title>Sequencing the genomes of 1000 actinobacteria strains.</title>
        <authorList>
            <person name="Klenk H.-P."/>
        </authorList>
    </citation>
    <scope>NUCLEOTIDE SEQUENCE [LARGE SCALE GENOMIC DNA]</scope>
    <source>
        <strain evidence="6 7">DSM 24823</strain>
    </source>
</reference>
<dbReference type="PANTHER" id="PTHR30024">
    <property type="entry name" value="ALIPHATIC SULFONATES-BINDING PROTEIN-RELATED"/>
    <property type="match status" value="1"/>
</dbReference>
<name>A0A7W9FCK8_9MICO</name>
<feature type="chain" id="PRO_5030614085" evidence="4">
    <location>
        <begin position="34"/>
        <end position="333"/>
    </location>
</feature>
<dbReference type="PROSITE" id="PS51257">
    <property type="entry name" value="PROKAR_LIPOPROTEIN"/>
    <property type="match status" value="1"/>
</dbReference>
<dbReference type="Proteomes" id="UP000517712">
    <property type="component" value="Unassembled WGS sequence"/>
</dbReference>
<dbReference type="PANTHER" id="PTHR30024:SF47">
    <property type="entry name" value="TAURINE-BINDING PERIPLASMIC PROTEIN"/>
    <property type="match status" value="1"/>
</dbReference>
<keyword evidence="3 4" id="KW-0732">Signal</keyword>
<accession>A0A7W9FCK8</accession>
<dbReference type="EMBL" id="JACHMU010000001">
    <property type="protein sequence ID" value="MBB5742588.1"/>
    <property type="molecule type" value="Genomic_DNA"/>
</dbReference>
<keyword evidence="7" id="KW-1185">Reference proteome</keyword>
<evidence type="ECO:0000313" key="6">
    <source>
        <dbReference type="EMBL" id="MBB5742588.1"/>
    </source>
</evidence>
<comment type="caution">
    <text evidence="6">The sequence shown here is derived from an EMBL/GenBank/DDBJ whole genome shotgun (WGS) entry which is preliminary data.</text>
</comment>